<dbReference type="Gene3D" id="3.30.1330.10">
    <property type="entry name" value="PurM-like, N-terminal domain"/>
    <property type="match status" value="1"/>
</dbReference>
<evidence type="ECO:0000313" key="4">
    <source>
        <dbReference type="EMBL" id="PRR82062.1"/>
    </source>
</evidence>
<name>A0A2T0BE01_9CLOT</name>
<dbReference type="Pfam" id="PF00586">
    <property type="entry name" value="AIRS"/>
    <property type="match status" value="1"/>
</dbReference>
<dbReference type="EMBL" id="PVXQ01000020">
    <property type="protein sequence ID" value="PRR82062.1"/>
    <property type="molecule type" value="Genomic_DNA"/>
</dbReference>
<dbReference type="PIRSF" id="PIRSF005644">
    <property type="entry name" value="Hdrgns_mtr_HypE"/>
    <property type="match status" value="1"/>
</dbReference>
<keyword evidence="5" id="KW-1185">Reference proteome</keyword>
<dbReference type="RefSeq" id="WP_106059968.1">
    <property type="nucleotide sequence ID" value="NZ_PVXQ01000020.1"/>
</dbReference>
<accession>A0A2T0BE01</accession>
<dbReference type="PANTHER" id="PTHR30303:SF0">
    <property type="entry name" value="CARBAMOYL DEHYDRATASE HYPE"/>
    <property type="match status" value="1"/>
</dbReference>
<evidence type="ECO:0000313" key="5">
    <source>
        <dbReference type="Proteomes" id="UP000239471"/>
    </source>
</evidence>
<dbReference type="SUPFAM" id="SSF55326">
    <property type="entry name" value="PurM N-terminal domain-like"/>
    <property type="match status" value="1"/>
</dbReference>
<feature type="domain" description="PurM-like C-terminal" evidence="3">
    <location>
        <begin position="160"/>
        <end position="312"/>
    </location>
</feature>
<dbReference type="CDD" id="cd02197">
    <property type="entry name" value="HypE"/>
    <property type="match status" value="1"/>
</dbReference>
<feature type="domain" description="PurM-like N-terminal" evidence="2">
    <location>
        <begin position="45"/>
        <end position="147"/>
    </location>
</feature>
<dbReference type="SUPFAM" id="SSF56042">
    <property type="entry name" value="PurM C-terminal domain-like"/>
    <property type="match status" value="1"/>
</dbReference>
<dbReference type="PANTHER" id="PTHR30303">
    <property type="entry name" value="HYDROGENASE ISOENZYMES FORMATION PROTEIN HYPE"/>
    <property type="match status" value="1"/>
</dbReference>
<dbReference type="InterPro" id="IPR036921">
    <property type="entry name" value="PurM-like_N_sf"/>
</dbReference>
<reference evidence="4 5" key="1">
    <citation type="submission" date="2018-03" db="EMBL/GenBank/DDBJ databases">
        <title>Genome sequence of Clostridium vincentii DSM 10228.</title>
        <authorList>
            <person name="Poehlein A."/>
            <person name="Daniel R."/>
        </authorList>
    </citation>
    <scope>NUCLEOTIDE SEQUENCE [LARGE SCALE GENOMIC DNA]</scope>
    <source>
        <strain evidence="4 5">DSM 10228</strain>
    </source>
</reference>
<dbReference type="InterPro" id="IPR016188">
    <property type="entry name" value="PurM-like_N"/>
</dbReference>
<organism evidence="4 5">
    <name type="scientific">Clostridium vincentii</name>
    <dbReference type="NCBI Taxonomy" id="52704"/>
    <lineage>
        <taxon>Bacteria</taxon>
        <taxon>Bacillati</taxon>
        <taxon>Bacillota</taxon>
        <taxon>Clostridia</taxon>
        <taxon>Eubacteriales</taxon>
        <taxon>Clostridiaceae</taxon>
        <taxon>Clostridium</taxon>
    </lineage>
</organism>
<evidence type="ECO:0000259" key="2">
    <source>
        <dbReference type="Pfam" id="PF00586"/>
    </source>
</evidence>
<evidence type="ECO:0000256" key="1">
    <source>
        <dbReference type="ARBA" id="ARBA00006243"/>
    </source>
</evidence>
<comment type="similarity">
    <text evidence="1">Belongs to the HypE family.</text>
</comment>
<dbReference type="Pfam" id="PF02769">
    <property type="entry name" value="AIRS_C"/>
    <property type="match status" value="1"/>
</dbReference>
<dbReference type="Gene3D" id="3.90.650.10">
    <property type="entry name" value="PurM-like C-terminal domain"/>
    <property type="match status" value="1"/>
</dbReference>
<comment type="caution">
    <text evidence="4">The sequence shown here is derived from an EMBL/GenBank/DDBJ whole genome shotgun (WGS) entry which is preliminary data.</text>
</comment>
<dbReference type="InterPro" id="IPR036676">
    <property type="entry name" value="PurM-like_C_sf"/>
</dbReference>
<dbReference type="Proteomes" id="UP000239471">
    <property type="component" value="Unassembled WGS sequence"/>
</dbReference>
<dbReference type="InterPro" id="IPR010918">
    <property type="entry name" value="PurM-like_C_dom"/>
</dbReference>
<gene>
    <name evidence="4" type="primary">hypE_1</name>
    <name evidence="4" type="ORF">CLVI_19970</name>
</gene>
<dbReference type="NCBIfam" id="TIGR02124">
    <property type="entry name" value="hypE"/>
    <property type="match status" value="1"/>
</dbReference>
<dbReference type="OrthoDB" id="9801934at2"/>
<dbReference type="InterPro" id="IPR011854">
    <property type="entry name" value="HypE"/>
</dbReference>
<dbReference type="AlphaFoldDB" id="A0A2T0BE01"/>
<proteinExistence type="inferred from homology"/>
<dbReference type="GO" id="GO:0051604">
    <property type="term" value="P:protein maturation"/>
    <property type="evidence" value="ECO:0007669"/>
    <property type="project" value="TreeGrafter"/>
</dbReference>
<sequence>MDIITLAHGSGGKKTHDLINKIFYRHFNNEILMQQGDSSIIENIGGKIAVTTDSYVINPIFFPGGDIGKLSICGTVNDLAVSGAIPLYITVGFIMEEGLEIKDLERIVISMAEAAERCGVKIIAGDTKVVERGKGDKIYINTTGIGVFENDLDLTGVRIKVGDKIIVSGTLGDHGITILCEREELNFESQIKSDCNSLHLLIKDILKTSKDVKFIRDITRGGLSTTLKEIMQGKEMSIVLHKKDIPIREDVSAICEILGFDPLYIANEGKLVLIVSEDNANKVIQTMRNNPLGKNAAVVGEIVKDKGGKVYLKTEINGTRTLDMIEEDLIPRIC</sequence>
<evidence type="ECO:0000259" key="3">
    <source>
        <dbReference type="Pfam" id="PF02769"/>
    </source>
</evidence>
<protein>
    <submittedName>
        <fullName evidence="4">Hydrogenase isoenzymes formation protein HypE</fullName>
    </submittedName>
</protein>